<dbReference type="Gene3D" id="3.30.70.1070">
    <property type="entry name" value="Sporulation related repeat"/>
    <property type="match status" value="1"/>
</dbReference>
<dbReference type="GO" id="GO:0042834">
    <property type="term" value="F:peptidoglycan binding"/>
    <property type="evidence" value="ECO:0007669"/>
    <property type="project" value="InterPro"/>
</dbReference>
<feature type="compositionally biased region" description="Low complexity" evidence="1">
    <location>
        <begin position="209"/>
        <end position="223"/>
    </location>
</feature>
<comment type="caution">
    <text evidence="4">The sequence shown here is derived from an EMBL/GenBank/DDBJ whole genome shotgun (WGS) entry which is preliminary data.</text>
</comment>
<keyword evidence="5" id="KW-1185">Reference proteome</keyword>
<dbReference type="Proteomes" id="UP000676996">
    <property type="component" value="Unassembled WGS sequence"/>
</dbReference>
<feature type="signal peptide" evidence="2">
    <location>
        <begin position="1"/>
        <end position="27"/>
    </location>
</feature>
<dbReference type="InterPro" id="IPR036680">
    <property type="entry name" value="SPOR-like_sf"/>
</dbReference>
<feature type="chain" id="PRO_5035945882" evidence="2">
    <location>
        <begin position="28"/>
        <end position="320"/>
    </location>
</feature>
<gene>
    <name evidence="4" type="ORF">J7S20_03580</name>
</gene>
<dbReference type="PANTHER" id="PTHR34183">
    <property type="entry name" value="ENDOLYTIC PEPTIDOGLYCAN TRANSGLYCOSYLASE RLPA"/>
    <property type="match status" value="1"/>
</dbReference>
<dbReference type="EMBL" id="JAGRQC010000001">
    <property type="protein sequence ID" value="MBR0551583.1"/>
    <property type="molecule type" value="Genomic_DNA"/>
</dbReference>
<feature type="compositionally biased region" description="Basic and acidic residues" evidence="1">
    <location>
        <begin position="237"/>
        <end position="247"/>
    </location>
</feature>
<sequence>MRWKNKASIATLAVALVAICGAGTARADQKAGASYSPPAVAAKAETASGAKFYPNGEPPKSPHGSSEAVPGERRYDEVGYAISSKDAAGFGETGVYAASRTLPADSFAEVTELNGGRTILVKIEGKGPADTSALIDLSPAAARTLGLTPGDRLPVRVRRMTPTGEDIAALANGGPASRRMDAPELVLKALRKKLPAAAAKPAAAAAAKPVAPKSVAVPASKPPKTARPPSKTPVAAKAEDKPGKAEPKPSANGPYYVQVAALSNEARAKALADKLGGYVKAGGGLYRIRVGGFASKADAEQKRAQIARHGYGDARVYRND</sequence>
<dbReference type="InterPro" id="IPR036908">
    <property type="entry name" value="RlpA-like_sf"/>
</dbReference>
<reference evidence="4" key="1">
    <citation type="submission" date="2021-04" db="EMBL/GenBank/DDBJ databases">
        <title>Ouciella asimina sp. nov., isolated from the surface seawater in the hydrothermal field of Okinawa Trough.</title>
        <authorList>
            <person name="Shuang W."/>
        </authorList>
    </citation>
    <scope>NUCLEOTIDE SEQUENCE</scope>
    <source>
        <strain evidence="4">LXI357</strain>
    </source>
</reference>
<proteinExistence type="predicted"/>
<keyword evidence="2" id="KW-0732">Signal</keyword>
<dbReference type="PROSITE" id="PS51724">
    <property type="entry name" value="SPOR"/>
    <property type="match status" value="1"/>
</dbReference>
<accession>A0A8T4IAZ6</accession>
<evidence type="ECO:0000313" key="5">
    <source>
        <dbReference type="Proteomes" id="UP000676996"/>
    </source>
</evidence>
<dbReference type="PANTHER" id="PTHR34183:SF1">
    <property type="entry name" value="ENDOLYTIC PEPTIDOGLYCAN TRANSGLYCOSYLASE RLPA"/>
    <property type="match status" value="1"/>
</dbReference>
<feature type="domain" description="SPOR" evidence="3">
    <location>
        <begin position="249"/>
        <end position="319"/>
    </location>
</feature>
<evidence type="ECO:0000259" key="3">
    <source>
        <dbReference type="PROSITE" id="PS51724"/>
    </source>
</evidence>
<organism evidence="4 5">
    <name type="scientific">Stakelama marina</name>
    <dbReference type="NCBI Taxonomy" id="2826939"/>
    <lineage>
        <taxon>Bacteria</taxon>
        <taxon>Pseudomonadati</taxon>
        <taxon>Pseudomonadota</taxon>
        <taxon>Alphaproteobacteria</taxon>
        <taxon>Sphingomonadales</taxon>
        <taxon>Sphingomonadaceae</taxon>
        <taxon>Stakelama</taxon>
    </lineage>
</organism>
<name>A0A8T4IAZ6_9SPHN</name>
<dbReference type="AlphaFoldDB" id="A0A8T4IAZ6"/>
<feature type="region of interest" description="Disordered" evidence="1">
    <location>
        <begin position="50"/>
        <end position="71"/>
    </location>
</feature>
<evidence type="ECO:0000256" key="1">
    <source>
        <dbReference type="SAM" id="MobiDB-lite"/>
    </source>
</evidence>
<evidence type="ECO:0000313" key="4">
    <source>
        <dbReference type="EMBL" id="MBR0551583.1"/>
    </source>
</evidence>
<dbReference type="InterPro" id="IPR007730">
    <property type="entry name" value="SPOR-like_dom"/>
</dbReference>
<dbReference type="SUPFAM" id="SSF110997">
    <property type="entry name" value="Sporulation related repeat"/>
    <property type="match status" value="1"/>
</dbReference>
<dbReference type="Gene3D" id="2.40.40.10">
    <property type="entry name" value="RlpA-like domain"/>
    <property type="match status" value="1"/>
</dbReference>
<feature type="region of interest" description="Disordered" evidence="1">
    <location>
        <begin position="209"/>
        <end position="253"/>
    </location>
</feature>
<evidence type="ECO:0000256" key="2">
    <source>
        <dbReference type="SAM" id="SignalP"/>
    </source>
</evidence>
<protein>
    <submittedName>
        <fullName evidence="4">SPOR domain-containing protein</fullName>
    </submittedName>
</protein>
<dbReference type="RefSeq" id="WP_284052854.1">
    <property type="nucleotide sequence ID" value="NZ_JAGRQC010000001.1"/>
</dbReference>
<dbReference type="Pfam" id="PF05036">
    <property type="entry name" value="SPOR"/>
    <property type="match status" value="1"/>
</dbReference>